<proteinExistence type="predicted"/>
<dbReference type="Proteomes" id="UP000254701">
    <property type="component" value="Unassembled WGS sequence"/>
</dbReference>
<protein>
    <submittedName>
        <fullName evidence="1">Uncharacterized protein</fullName>
    </submittedName>
</protein>
<evidence type="ECO:0000313" key="2">
    <source>
        <dbReference type="Proteomes" id="UP000254701"/>
    </source>
</evidence>
<dbReference type="EMBL" id="UFSM01000001">
    <property type="protein sequence ID" value="SUU87075.1"/>
    <property type="molecule type" value="Genomic_DNA"/>
</dbReference>
<dbReference type="Pfam" id="PF20321">
    <property type="entry name" value="DUF6616"/>
    <property type="match status" value="1"/>
</dbReference>
<evidence type="ECO:0000313" key="1">
    <source>
        <dbReference type="EMBL" id="SUU87075.1"/>
    </source>
</evidence>
<accession>A0A380WE94</accession>
<gene>
    <name evidence="1" type="ORF">NCTC10684_00266</name>
</gene>
<organism evidence="1 2">
    <name type="scientific">Aminobacter aminovorans</name>
    <name type="common">Chelatobacter heintzii</name>
    <dbReference type="NCBI Taxonomy" id="83263"/>
    <lineage>
        <taxon>Bacteria</taxon>
        <taxon>Pseudomonadati</taxon>
        <taxon>Pseudomonadota</taxon>
        <taxon>Alphaproteobacteria</taxon>
        <taxon>Hyphomicrobiales</taxon>
        <taxon>Phyllobacteriaceae</taxon>
        <taxon>Aminobacter</taxon>
    </lineage>
</organism>
<dbReference type="OrthoDB" id="670883at2"/>
<name>A0A380WE94_AMIAI</name>
<sequence>MAHYLAELYTPKPAWLALDAVGRQAFFEAIGAGMAALSALGVEAIALGEIDATKIYPAPYRFFAIWRFPDNAALDALLQGIAACGWHDYFDTVNAAGPGTDLPGHLVQLAASS</sequence>
<dbReference type="RefSeq" id="WP_115729638.1">
    <property type="nucleotide sequence ID" value="NZ_BAAAVY010000011.1"/>
</dbReference>
<dbReference type="AlphaFoldDB" id="A0A380WE94"/>
<reference evidence="1 2" key="1">
    <citation type="submission" date="2018-06" db="EMBL/GenBank/DDBJ databases">
        <authorList>
            <consortium name="Pathogen Informatics"/>
            <person name="Doyle S."/>
        </authorList>
    </citation>
    <scope>NUCLEOTIDE SEQUENCE [LARGE SCALE GENOMIC DNA]</scope>
    <source>
        <strain evidence="1 2">NCTC10684</strain>
    </source>
</reference>
<dbReference type="InterPro" id="IPR046724">
    <property type="entry name" value="DUF6616"/>
</dbReference>